<organism evidence="7">
    <name type="scientific">hydrothermal vent metagenome</name>
    <dbReference type="NCBI Taxonomy" id="652676"/>
    <lineage>
        <taxon>unclassified sequences</taxon>
        <taxon>metagenomes</taxon>
        <taxon>ecological metagenomes</taxon>
    </lineage>
</organism>
<dbReference type="InterPro" id="IPR051909">
    <property type="entry name" value="MFP_Cation_Efflux"/>
</dbReference>
<dbReference type="Gene3D" id="2.40.50.100">
    <property type="match status" value="1"/>
</dbReference>
<dbReference type="FunFam" id="2.40.30.170:FF:000010">
    <property type="entry name" value="Efflux RND transporter periplasmic adaptor subunit"/>
    <property type="match status" value="1"/>
</dbReference>
<dbReference type="InterPro" id="IPR006143">
    <property type="entry name" value="RND_pump_MFP"/>
</dbReference>
<accession>A0A3B0WJ14</accession>
<feature type="compositionally biased region" description="Basic and acidic residues" evidence="3">
    <location>
        <begin position="26"/>
        <end position="82"/>
    </location>
</feature>
<feature type="domain" description="CusB-like beta-barrel" evidence="4">
    <location>
        <begin position="282"/>
        <end position="354"/>
    </location>
</feature>
<dbReference type="GO" id="GO:0030288">
    <property type="term" value="C:outer membrane-bounded periplasmic space"/>
    <property type="evidence" value="ECO:0007669"/>
    <property type="project" value="TreeGrafter"/>
</dbReference>
<dbReference type="GO" id="GO:0060003">
    <property type="term" value="P:copper ion export"/>
    <property type="evidence" value="ECO:0007669"/>
    <property type="project" value="TreeGrafter"/>
</dbReference>
<dbReference type="PANTHER" id="PTHR30097">
    <property type="entry name" value="CATION EFFLUX SYSTEM PROTEIN CUSB"/>
    <property type="match status" value="1"/>
</dbReference>
<dbReference type="SUPFAM" id="SSF111369">
    <property type="entry name" value="HlyD-like secretion proteins"/>
    <property type="match status" value="2"/>
</dbReference>
<proteinExistence type="inferred from homology"/>
<dbReference type="AlphaFoldDB" id="A0A3B0WJ14"/>
<dbReference type="Pfam" id="PF25967">
    <property type="entry name" value="RND-MFP_C"/>
    <property type="match status" value="1"/>
</dbReference>
<feature type="domain" description="Multidrug resistance protein MdtA-like C-terminal permuted SH3" evidence="5">
    <location>
        <begin position="360"/>
        <end position="418"/>
    </location>
</feature>
<dbReference type="Pfam" id="PF25973">
    <property type="entry name" value="BSH_CzcB"/>
    <property type="match status" value="1"/>
</dbReference>
<sequence length="435" mass="46214">MNKETLKILLLLCVMATTAPLIAADDHDHEGHGEAENEAGHEAEHGESGHDEENHGDHEKEGHDGHGAEGGHEEGGHDDHGAESGGHGGHGEGGHEEEPSVKLTAEQMTIAGIVSEAIQLQEVSDLIIAPGEVALNAYKTTSVTPRVSAQVAKRHAKLGDEVKAGDPLLTLSSVAMASAQGELIVTEREWQRVKKLGRKVVSASRYTEARVAHEQAKARVLAYGMTARQVSAFVKSGDASKANGTFQLLATQNGTVIKDDFILGELIEPGRVLFVISDESALWVEAKLTPAQVKLVSPGNAVSISAGDKIFPGKVVQVHHALDEDTRTLGVRIEFANPDDDLHPGVFVQANIGSNNAAPALAVPVNAVLRSPDGDWMVFTESKTGEFEPKEIELVRTVGDVSVIEGLEPGTRVVTQGAFFVQSELAKSGFDPHNH</sequence>
<feature type="region of interest" description="Disordered" evidence="3">
    <location>
        <begin position="26"/>
        <end position="99"/>
    </location>
</feature>
<dbReference type="GO" id="GO:0016020">
    <property type="term" value="C:membrane"/>
    <property type="evidence" value="ECO:0007669"/>
    <property type="project" value="InterPro"/>
</dbReference>
<protein>
    <submittedName>
        <fullName evidence="7">Probable Co/Zn/Cd efflux system membrane fusion protein</fullName>
    </submittedName>
</protein>
<dbReference type="GO" id="GO:0046914">
    <property type="term" value="F:transition metal ion binding"/>
    <property type="evidence" value="ECO:0007669"/>
    <property type="project" value="TreeGrafter"/>
</dbReference>
<evidence type="ECO:0000259" key="5">
    <source>
        <dbReference type="Pfam" id="PF25967"/>
    </source>
</evidence>
<evidence type="ECO:0000259" key="4">
    <source>
        <dbReference type="Pfam" id="PF25954"/>
    </source>
</evidence>
<feature type="compositionally biased region" description="Basic and acidic residues" evidence="3">
    <location>
        <begin position="89"/>
        <end position="99"/>
    </location>
</feature>
<name>A0A3B0WJ14_9ZZZZ</name>
<dbReference type="NCBIfam" id="TIGR01730">
    <property type="entry name" value="RND_mfp"/>
    <property type="match status" value="1"/>
</dbReference>
<dbReference type="GO" id="GO:0015679">
    <property type="term" value="P:plasma membrane copper ion transport"/>
    <property type="evidence" value="ECO:0007669"/>
    <property type="project" value="TreeGrafter"/>
</dbReference>
<dbReference type="InterPro" id="IPR058792">
    <property type="entry name" value="Beta-barrel_RND_2"/>
</dbReference>
<dbReference type="InterPro" id="IPR058627">
    <property type="entry name" value="MdtA-like_C"/>
</dbReference>
<dbReference type="Gene3D" id="2.40.420.20">
    <property type="match status" value="1"/>
</dbReference>
<dbReference type="InterPro" id="IPR058647">
    <property type="entry name" value="BSH_CzcB-like"/>
</dbReference>
<evidence type="ECO:0000259" key="6">
    <source>
        <dbReference type="Pfam" id="PF25973"/>
    </source>
</evidence>
<evidence type="ECO:0000256" key="2">
    <source>
        <dbReference type="ARBA" id="ARBA00022448"/>
    </source>
</evidence>
<comment type="similarity">
    <text evidence="1">Belongs to the membrane fusion protein (MFP) (TC 8.A.1) family.</text>
</comment>
<dbReference type="GO" id="GO:0022857">
    <property type="term" value="F:transmembrane transporter activity"/>
    <property type="evidence" value="ECO:0007669"/>
    <property type="project" value="InterPro"/>
</dbReference>
<keyword evidence="2" id="KW-0813">Transport</keyword>
<reference evidence="7" key="1">
    <citation type="submission" date="2018-06" db="EMBL/GenBank/DDBJ databases">
        <authorList>
            <person name="Zhirakovskaya E."/>
        </authorList>
    </citation>
    <scope>NUCLEOTIDE SEQUENCE</scope>
</reference>
<evidence type="ECO:0000313" key="7">
    <source>
        <dbReference type="EMBL" id="VAW51292.1"/>
    </source>
</evidence>
<gene>
    <name evidence="7" type="ORF">MNBD_GAMMA06-1890</name>
</gene>
<dbReference type="Gene3D" id="2.40.30.170">
    <property type="match status" value="1"/>
</dbReference>
<dbReference type="PANTHER" id="PTHR30097:SF15">
    <property type="entry name" value="CATION EFFLUX SYSTEM PROTEIN CUSB"/>
    <property type="match status" value="1"/>
</dbReference>
<dbReference type="Pfam" id="PF25954">
    <property type="entry name" value="Beta-barrel_RND_2"/>
    <property type="match status" value="1"/>
</dbReference>
<evidence type="ECO:0000256" key="1">
    <source>
        <dbReference type="ARBA" id="ARBA00009477"/>
    </source>
</evidence>
<feature type="domain" description="CzcB-like barrel-sandwich hybrid" evidence="6">
    <location>
        <begin position="140"/>
        <end position="278"/>
    </location>
</feature>
<dbReference type="EMBL" id="UOFD01000027">
    <property type="protein sequence ID" value="VAW51292.1"/>
    <property type="molecule type" value="Genomic_DNA"/>
</dbReference>
<evidence type="ECO:0000256" key="3">
    <source>
        <dbReference type="SAM" id="MobiDB-lite"/>
    </source>
</evidence>